<dbReference type="Gene3D" id="1.10.287.1260">
    <property type="match status" value="1"/>
</dbReference>
<evidence type="ECO:0000256" key="7">
    <source>
        <dbReference type="SAM" id="MobiDB-lite"/>
    </source>
</evidence>
<reference evidence="13" key="1">
    <citation type="submission" date="2020-12" db="EMBL/GenBank/DDBJ databases">
        <title>Bacterial taxonomy.</title>
        <authorList>
            <person name="Pan X."/>
        </authorList>
    </citation>
    <scope>NUCLEOTIDE SEQUENCE</scope>
    <source>
        <strain evidence="13">KCTC 52957</strain>
    </source>
</reference>
<evidence type="ECO:0000256" key="6">
    <source>
        <dbReference type="ARBA" id="ARBA00023136"/>
    </source>
</evidence>
<feature type="transmembrane region" description="Helical" evidence="8">
    <location>
        <begin position="457"/>
        <end position="478"/>
    </location>
</feature>
<dbReference type="InterPro" id="IPR011014">
    <property type="entry name" value="MscS_channel_TM-2"/>
</dbReference>
<proteinExistence type="inferred from homology"/>
<evidence type="ECO:0000256" key="8">
    <source>
        <dbReference type="SAM" id="Phobius"/>
    </source>
</evidence>
<dbReference type="GO" id="GO:0008381">
    <property type="term" value="F:mechanosensitive monoatomic ion channel activity"/>
    <property type="evidence" value="ECO:0007669"/>
    <property type="project" value="UniProtKB-ARBA"/>
</dbReference>
<keyword evidence="14" id="KW-1185">Reference proteome</keyword>
<dbReference type="SUPFAM" id="SSF50182">
    <property type="entry name" value="Sm-like ribonucleoproteins"/>
    <property type="match status" value="1"/>
</dbReference>
<evidence type="ECO:0000313" key="13">
    <source>
        <dbReference type="EMBL" id="MBJ3764008.1"/>
    </source>
</evidence>
<dbReference type="GO" id="GO:0005886">
    <property type="term" value="C:plasma membrane"/>
    <property type="evidence" value="ECO:0007669"/>
    <property type="project" value="UniProtKB-SubCell"/>
</dbReference>
<feature type="transmembrane region" description="Helical" evidence="8">
    <location>
        <begin position="320"/>
        <end position="341"/>
    </location>
</feature>
<dbReference type="SUPFAM" id="SSF82689">
    <property type="entry name" value="Mechanosensitive channel protein MscS (YggB), C-terminal domain"/>
    <property type="match status" value="1"/>
</dbReference>
<feature type="transmembrane region" description="Helical" evidence="8">
    <location>
        <begin position="238"/>
        <end position="257"/>
    </location>
</feature>
<dbReference type="InterPro" id="IPR011066">
    <property type="entry name" value="MscS_channel_C_sf"/>
</dbReference>
<feature type="transmembrane region" description="Helical" evidence="8">
    <location>
        <begin position="277"/>
        <end position="299"/>
    </location>
</feature>
<dbReference type="Proteomes" id="UP000642488">
    <property type="component" value="Unassembled WGS sequence"/>
</dbReference>
<name>A0A934IJD9_9RHOB</name>
<feature type="transmembrane region" description="Helical" evidence="8">
    <location>
        <begin position="392"/>
        <end position="412"/>
    </location>
</feature>
<protein>
    <submittedName>
        <fullName evidence="13">Mechanosensitive ion channel family protein</fullName>
    </submittedName>
</protein>
<dbReference type="PANTHER" id="PTHR30347">
    <property type="entry name" value="POTASSIUM CHANNEL RELATED"/>
    <property type="match status" value="1"/>
</dbReference>
<dbReference type="InterPro" id="IPR022249">
    <property type="entry name" value="DUF3772"/>
</dbReference>
<feature type="signal peptide" evidence="9">
    <location>
        <begin position="1"/>
        <end position="24"/>
    </location>
</feature>
<dbReference type="RefSeq" id="WP_198917179.1">
    <property type="nucleotide sequence ID" value="NZ_JAEKPD010000015.1"/>
</dbReference>
<keyword evidence="4 8" id="KW-0812">Transmembrane</keyword>
<evidence type="ECO:0000256" key="4">
    <source>
        <dbReference type="ARBA" id="ARBA00022692"/>
    </source>
</evidence>
<dbReference type="Pfam" id="PF21082">
    <property type="entry name" value="MS_channel_3rd"/>
    <property type="match status" value="1"/>
</dbReference>
<feature type="chain" id="PRO_5037849031" evidence="9">
    <location>
        <begin position="25"/>
        <end position="781"/>
    </location>
</feature>
<feature type="domain" description="Mechanosensitive ion channel MscS" evidence="10">
    <location>
        <begin position="592"/>
        <end position="659"/>
    </location>
</feature>
<keyword evidence="6 8" id="KW-0472">Membrane</keyword>
<dbReference type="InterPro" id="IPR010920">
    <property type="entry name" value="LSM_dom_sf"/>
</dbReference>
<dbReference type="InterPro" id="IPR006685">
    <property type="entry name" value="MscS_channel_2nd"/>
</dbReference>
<dbReference type="InterPro" id="IPR049278">
    <property type="entry name" value="MS_channel_C"/>
</dbReference>
<dbReference type="Pfam" id="PF00924">
    <property type="entry name" value="MS_channel_2nd"/>
    <property type="match status" value="1"/>
</dbReference>
<evidence type="ECO:0000256" key="5">
    <source>
        <dbReference type="ARBA" id="ARBA00022989"/>
    </source>
</evidence>
<evidence type="ECO:0000256" key="9">
    <source>
        <dbReference type="SAM" id="SignalP"/>
    </source>
</evidence>
<feature type="transmembrane region" description="Helical" evidence="8">
    <location>
        <begin position="509"/>
        <end position="526"/>
    </location>
</feature>
<comment type="caution">
    <text evidence="13">The sequence shown here is derived from an EMBL/GenBank/DDBJ whole genome shotgun (WGS) entry which is preliminary data.</text>
</comment>
<dbReference type="Gene3D" id="2.30.30.60">
    <property type="match status" value="1"/>
</dbReference>
<dbReference type="EMBL" id="JAEKPD010000015">
    <property type="protein sequence ID" value="MBJ3764008.1"/>
    <property type="molecule type" value="Genomic_DNA"/>
</dbReference>
<gene>
    <name evidence="13" type="ORF">ILP92_14750</name>
</gene>
<feature type="domain" description="DUF3772" evidence="11">
    <location>
        <begin position="126"/>
        <end position="165"/>
    </location>
</feature>
<feature type="region of interest" description="Disordered" evidence="7">
    <location>
        <begin position="760"/>
        <end position="781"/>
    </location>
</feature>
<evidence type="ECO:0000259" key="10">
    <source>
        <dbReference type="Pfam" id="PF00924"/>
    </source>
</evidence>
<dbReference type="AlphaFoldDB" id="A0A934IJD9"/>
<evidence type="ECO:0000259" key="11">
    <source>
        <dbReference type="Pfam" id="PF12607"/>
    </source>
</evidence>
<dbReference type="InterPro" id="IPR023408">
    <property type="entry name" value="MscS_beta-dom_sf"/>
</dbReference>
<comment type="similarity">
    <text evidence="2">Belongs to the MscS (TC 1.A.23) family.</text>
</comment>
<keyword evidence="5 8" id="KW-1133">Transmembrane helix</keyword>
<sequence>MTRLINVLAAVLLLLSVTALPIAAQDVAAPDYDAWTELTTEVEDAIDAESSADRLEDLRAEVAARRETFLAAQDINANRIATVESQLEALGPEPAEGEAPEAADVAERREQLNSELSDLRAPVMAAEEAFTLANGLITQIDRTIRERYAQQLLAREPSPVNPIYWLGAVDFLVEAWDEISQPVVASWQDDDLRARAIDRLAAVVPLSIISLLLIFRSRWWIRLFAGWVVSQSKRGRGVLFFMLSLGQILFPTLGVFLMARAAQLTGLFEGAAMDVLIAAPFVAMPIFIVKWLSNVLFGIEETAHPFWRGDDVPLKPLRRVTVAIGYIVAALFAIELLSEITDRTDVPVDVVRFLPRLLLGYLLVRLGRILMRMGTPSGEGDTRKVGSAMLRLLGRLSVVAGCLGVVLAAIGYSNATQAVLIPAAMTLGVTAVLGLLQKLVSDLYALVTGTPEGETEALAPLLIGFMLALGALPVYALIWGARVADLTEVWSRFRAGFAIGDTRISPTDFLSFLLIFALGYGLTRFLQGALRNTVLPKTKLDVGGRNAVVSGVGYVGIFLAALIAITGVGIDLTSLAVVAGALSVGIGFGLQNVVSNFVSGIILLIERPISEGDMIQVGDQLGYVRDISVRSTRIETFDRTDVIVPNADLVSNSVVNWTRGNSVGRVIVPVGVAYGTDTEWVSTILREIAEEHPMVVLSPPPAILFRAFGASSLDFEIRAIIRDVNFVVHVQSELLHAIDKRFKAEGIEIPFPQQDLWLRNPETLPGAPKPGAIPDAPKEAS</sequence>
<comment type="subcellular location">
    <subcellularLocation>
        <location evidence="1">Cell membrane</location>
        <topology evidence="1">Multi-pass membrane protein</topology>
    </subcellularLocation>
</comment>
<keyword evidence="9" id="KW-0732">Signal</keyword>
<feature type="transmembrane region" description="Helical" evidence="8">
    <location>
        <begin position="547"/>
        <end position="570"/>
    </location>
</feature>
<dbReference type="SUPFAM" id="SSF82861">
    <property type="entry name" value="Mechanosensitive channel protein MscS (YggB), transmembrane region"/>
    <property type="match status" value="1"/>
</dbReference>
<evidence type="ECO:0000313" key="14">
    <source>
        <dbReference type="Proteomes" id="UP000642488"/>
    </source>
</evidence>
<keyword evidence="3" id="KW-1003">Cell membrane</keyword>
<dbReference type="InterPro" id="IPR052702">
    <property type="entry name" value="MscS-like_channel"/>
</dbReference>
<feature type="transmembrane region" description="Helical" evidence="8">
    <location>
        <begin position="353"/>
        <end position="371"/>
    </location>
</feature>
<evidence type="ECO:0000256" key="2">
    <source>
        <dbReference type="ARBA" id="ARBA00008017"/>
    </source>
</evidence>
<dbReference type="Pfam" id="PF12607">
    <property type="entry name" value="DUF3772"/>
    <property type="match status" value="1"/>
</dbReference>
<evidence type="ECO:0000256" key="1">
    <source>
        <dbReference type="ARBA" id="ARBA00004651"/>
    </source>
</evidence>
<feature type="transmembrane region" description="Helical" evidence="8">
    <location>
        <begin position="418"/>
        <end position="436"/>
    </location>
</feature>
<dbReference type="Gene3D" id="3.30.70.100">
    <property type="match status" value="1"/>
</dbReference>
<feature type="transmembrane region" description="Helical" evidence="8">
    <location>
        <begin position="200"/>
        <end position="217"/>
    </location>
</feature>
<evidence type="ECO:0000256" key="3">
    <source>
        <dbReference type="ARBA" id="ARBA00022475"/>
    </source>
</evidence>
<feature type="domain" description="Mechanosensitive ion channel MscS C-terminal" evidence="12">
    <location>
        <begin position="667"/>
        <end position="749"/>
    </location>
</feature>
<feature type="transmembrane region" description="Helical" evidence="8">
    <location>
        <begin position="576"/>
        <end position="605"/>
    </location>
</feature>
<accession>A0A934IJD9</accession>
<dbReference type="PANTHER" id="PTHR30347:SF1">
    <property type="entry name" value="MECHANOSENSITIVE CHANNEL MSCK"/>
    <property type="match status" value="1"/>
</dbReference>
<organism evidence="13 14">
    <name type="scientific">Palleronia pontilimi</name>
    <dbReference type="NCBI Taxonomy" id="1964209"/>
    <lineage>
        <taxon>Bacteria</taxon>
        <taxon>Pseudomonadati</taxon>
        <taxon>Pseudomonadota</taxon>
        <taxon>Alphaproteobacteria</taxon>
        <taxon>Rhodobacterales</taxon>
        <taxon>Roseobacteraceae</taxon>
        <taxon>Palleronia</taxon>
    </lineage>
</organism>
<evidence type="ECO:0000259" key="12">
    <source>
        <dbReference type="Pfam" id="PF21082"/>
    </source>
</evidence>